<organism evidence="2 3">
    <name type="scientific">Actinomyces bovis</name>
    <dbReference type="NCBI Taxonomy" id="1658"/>
    <lineage>
        <taxon>Bacteria</taxon>
        <taxon>Bacillati</taxon>
        <taxon>Actinomycetota</taxon>
        <taxon>Actinomycetes</taxon>
        <taxon>Actinomycetales</taxon>
        <taxon>Actinomycetaceae</taxon>
        <taxon>Actinomyces</taxon>
    </lineage>
</organism>
<reference evidence="2 3" key="1">
    <citation type="submission" date="2018-06" db="EMBL/GenBank/DDBJ databases">
        <authorList>
            <consortium name="Pathogen Informatics"/>
            <person name="Doyle S."/>
        </authorList>
    </citation>
    <scope>NUCLEOTIDE SEQUENCE [LARGE SCALE GENOMIC DNA]</scope>
    <source>
        <strain evidence="2 3">NCTC11535</strain>
    </source>
</reference>
<dbReference type="Proteomes" id="UP000250006">
    <property type="component" value="Unassembled WGS sequence"/>
</dbReference>
<evidence type="ECO:0000256" key="1">
    <source>
        <dbReference type="SAM" id="MobiDB-lite"/>
    </source>
</evidence>
<gene>
    <name evidence="2" type="ORF">NCTC11535_00199</name>
</gene>
<evidence type="ECO:0000313" key="3">
    <source>
        <dbReference type="Proteomes" id="UP000250006"/>
    </source>
</evidence>
<feature type="region of interest" description="Disordered" evidence="1">
    <location>
        <begin position="154"/>
        <end position="178"/>
    </location>
</feature>
<name>A0ABY1VKK5_9ACTO</name>
<keyword evidence="3" id="KW-1185">Reference proteome</keyword>
<proteinExistence type="predicted"/>
<protein>
    <submittedName>
        <fullName evidence="2">Uncharacterized protein</fullName>
    </submittedName>
</protein>
<accession>A0ABY1VKK5</accession>
<sequence>MHARPRVYGNDLMSALLRAEGEITVSDAQTELLAQISAATIDRMLAGERSKMTLRNPTYTKPGSLLKHQIPIHTFANWDNDTPGFVQIDLVAHDGDIASGEYRYTLTMTSIASWWTVNRSVPERPCRRVVEATDHAAGHFLFPFQGIESDNVTVRQPSPAPRLPNPTDRLHPAPGGQEERRLRCRAEELDQGPGAGWLLPL</sequence>
<dbReference type="EMBL" id="UAPQ01000001">
    <property type="protein sequence ID" value="SPT52550.1"/>
    <property type="molecule type" value="Genomic_DNA"/>
</dbReference>
<evidence type="ECO:0000313" key="2">
    <source>
        <dbReference type="EMBL" id="SPT52550.1"/>
    </source>
</evidence>
<comment type="caution">
    <text evidence="2">The sequence shown here is derived from an EMBL/GenBank/DDBJ whole genome shotgun (WGS) entry which is preliminary data.</text>
</comment>
<dbReference type="RefSeq" id="WP_111835542.1">
    <property type="nucleotide sequence ID" value="NZ_UAPQ01000001.1"/>
</dbReference>